<evidence type="ECO:0000256" key="14">
    <source>
        <dbReference type="ARBA" id="ARBA00023212"/>
    </source>
</evidence>
<dbReference type="PROSITE" id="PS51285">
    <property type="entry name" value="AGC_KINASE_CTER"/>
    <property type="match status" value="1"/>
</dbReference>
<dbReference type="Gene3D" id="1.10.510.10">
    <property type="entry name" value="Transferase(Phosphotransferase) domain 1"/>
    <property type="match status" value="2"/>
</dbReference>
<evidence type="ECO:0000313" key="22">
    <source>
        <dbReference type="EMBL" id="JAT19235.1"/>
    </source>
</evidence>
<evidence type="ECO:0000259" key="21">
    <source>
        <dbReference type="PROSITE" id="PS51285"/>
    </source>
</evidence>
<dbReference type="FunFam" id="1.10.510.10:FF:000086">
    <property type="entry name" value="Non-specific serine/threonine protein kinase"/>
    <property type="match status" value="1"/>
</dbReference>
<dbReference type="Gene3D" id="1.10.8.10">
    <property type="entry name" value="DNA helicase RuvA subunit, C-terminal domain"/>
    <property type="match status" value="1"/>
</dbReference>
<feature type="compositionally biased region" description="Polar residues" evidence="18">
    <location>
        <begin position="172"/>
        <end position="182"/>
    </location>
</feature>
<dbReference type="Pfam" id="PF00069">
    <property type="entry name" value="Pkinase"/>
    <property type="match status" value="2"/>
</dbReference>
<dbReference type="InterPro" id="IPR000961">
    <property type="entry name" value="AGC-kinase_C"/>
</dbReference>
<name>A0A1B6LLI1_9HEMI</name>
<evidence type="ECO:0000256" key="4">
    <source>
        <dbReference type="ARBA" id="ARBA00012513"/>
    </source>
</evidence>
<dbReference type="PROSITE" id="PS00108">
    <property type="entry name" value="PROTEIN_KINASE_ST"/>
    <property type="match status" value="1"/>
</dbReference>
<dbReference type="GO" id="GO:0046872">
    <property type="term" value="F:metal ion binding"/>
    <property type="evidence" value="ECO:0007669"/>
    <property type="project" value="UniProtKB-KW"/>
</dbReference>
<dbReference type="InterPro" id="IPR011009">
    <property type="entry name" value="Kinase-like_dom_sf"/>
</dbReference>
<feature type="domain" description="UBA" evidence="20">
    <location>
        <begin position="78"/>
        <end position="129"/>
    </location>
</feature>
<dbReference type="CDD" id="cd05598">
    <property type="entry name" value="STKc_LATS"/>
    <property type="match status" value="1"/>
</dbReference>
<dbReference type="SMART" id="SM00220">
    <property type="entry name" value="S_TKc"/>
    <property type="match status" value="1"/>
</dbReference>
<evidence type="ECO:0000256" key="12">
    <source>
        <dbReference type="ARBA" id="ARBA00022840"/>
    </source>
</evidence>
<evidence type="ECO:0000256" key="2">
    <source>
        <dbReference type="ARBA" id="ARBA00004300"/>
    </source>
</evidence>
<feature type="compositionally biased region" description="Pro residues" evidence="18">
    <location>
        <begin position="278"/>
        <end position="299"/>
    </location>
</feature>
<dbReference type="GO" id="GO:0000082">
    <property type="term" value="P:G1/S transition of mitotic cell cycle"/>
    <property type="evidence" value="ECO:0007669"/>
    <property type="project" value="TreeGrafter"/>
</dbReference>
<evidence type="ECO:0000313" key="23">
    <source>
        <dbReference type="EMBL" id="JAT24590.1"/>
    </source>
</evidence>
<evidence type="ECO:0000256" key="9">
    <source>
        <dbReference type="ARBA" id="ARBA00022723"/>
    </source>
</evidence>
<dbReference type="GO" id="GO:0005524">
    <property type="term" value="F:ATP binding"/>
    <property type="evidence" value="ECO:0007669"/>
    <property type="project" value="UniProtKB-UniRule"/>
</dbReference>
<dbReference type="EMBL" id="GEBQ01020742">
    <property type="protein sequence ID" value="JAT19235.1"/>
    <property type="molecule type" value="Transcribed_RNA"/>
</dbReference>
<evidence type="ECO:0000256" key="10">
    <source>
        <dbReference type="ARBA" id="ARBA00022741"/>
    </source>
</evidence>
<feature type="compositionally biased region" description="Low complexity" evidence="18">
    <location>
        <begin position="319"/>
        <end position="333"/>
    </location>
</feature>
<feature type="domain" description="AGC-kinase C-terminal" evidence="21">
    <location>
        <begin position="925"/>
        <end position="997"/>
    </location>
</feature>
<evidence type="ECO:0000256" key="3">
    <source>
        <dbReference type="ARBA" id="ARBA00009903"/>
    </source>
</evidence>
<feature type="compositionally biased region" description="Polar residues" evidence="18">
    <location>
        <begin position="1"/>
        <end position="24"/>
    </location>
</feature>
<sequence>MGQQPATTMNPAVTGKSSTRSSGYHQKALAEIRNSLLPFANQGGDNNGVGSSAASTISTLSTTSGVSSASGLSSASNGVDKEISALVRQAHTQLVNMGYSEASVQEASLRALKVSNGGFEAALDFLVKQQQNETVNGLTKVSSSGLSKLIRKPSLERELNLHRGSPALDSGAGSSRSDSPRQSVEHPQLSRQYSPGGYTEPPPPPPPRSGSTPPPPPPPHAPYPPMLKRMSPAPVPVARGTSPVAVNSRQPMIVQNGPQVQQQLSQQIQALSLYPSSSEPPPPYPLIPPSPSAAPPPPSYSASIANRQSPTQGYDRKSPSSGVYSGPASAGSPSPTPTVPAPLQCWSARQAKTQPPIIMQSVKSTQVQKPILQTATAPPPPTVATQPPPPSYASSIQQKQQKAVVQPQQASVSVVATVPTTEPPSYASTMQALAAQRGMPPPPPYGEDNFSSSAAVSTVESTVAPRTSPGLHPHPVLQRKFSPAESRSESPVQTTPPLPPTASTSATQNGERRQFKINHQSPIPERKHMSKEKEEERRDCKVRNYSPQAFKFFMEQHVENVIKSHKQRVFRRLQLETEMAKIGLSAEAQCQMRKMLSQKESNYIRLKRAKMDKSMFTKIKPIGVGAFGEVTLVRKIDTNHLYAMKTLRKADVLKRNQVAHVKAERDILAEADNEWVVKLYYSFQDKDNLYFVMDYIPGGDLMSLLIKLGIFEEPLARFYIAELTCAVESVHKMGFIHRDIKPDNILIDRDGHIKLTDFGLCTGFRWTHNSKYYQRNGEHGRQDSMDPSEEWMVAGGPNSECRCHQLKPLERRRRREHQRCLAHSLVGTPNYIAPEVLMRTGYTHVCDWWSVGVILYEMLVGSPPFLANTPGETQFKVIHWESTLQIPKAANVSPEGTDLILKLCTSADRRLGKNANEVKSHPFFGSIDFDKGVRRQSPPHIPRIQYSTDTSNFDPVDPDKLRNSASSDSSKSDEFSDSGKPFHGFFEFTFRRFFDDGGGTPYPNKISLDDNDNQGAVYV</sequence>
<dbReference type="GO" id="GO:0009966">
    <property type="term" value="P:regulation of signal transduction"/>
    <property type="evidence" value="ECO:0007669"/>
    <property type="project" value="UniProtKB-ARBA"/>
</dbReference>
<evidence type="ECO:0000256" key="11">
    <source>
        <dbReference type="ARBA" id="ARBA00022777"/>
    </source>
</evidence>
<dbReference type="InterPro" id="IPR008271">
    <property type="entry name" value="Ser/Thr_kinase_AS"/>
</dbReference>
<evidence type="ECO:0000256" key="18">
    <source>
        <dbReference type="SAM" id="MobiDB-lite"/>
    </source>
</evidence>
<comment type="cofactor">
    <cofactor evidence="1">
        <name>Mg(2+)</name>
        <dbReference type="ChEBI" id="CHEBI:18420"/>
    </cofactor>
</comment>
<comment type="subcellular location">
    <subcellularLocation>
        <location evidence="2">Cytoplasm</location>
        <location evidence="2">Cytoskeleton</location>
        <location evidence="2">Microtubule organizing center</location>
        <location evidence="2">Centrosome</location>
    </subcellularLocation>
</comment>
<evidence type="ECO:0000256" key="17">
    <source>
        <dbReference type="PROSITE-ProRule" id="PRU10141"/>
    </source>
</evidence>
<dbReference type="GO" id="GO:0035329">
    <property type="term" value="P:hippo signaling"/>
    <property type="evidence" value="ECO:0007669"/>
    <property type="project" value="UniProtKB-ARBA"/>
</dbReference>
<evidence type="ECO:0000259" key="20">
    <source>
        <dbReference type="PROSITE" id="PS50030"/>
    </source>
</evidence>
<feature type="region of interest" description="Disordered" evidence="18">
    <location>
        <begin position="1"/>
        <end position="27"/>
    </location>
</feature>
<dbReference type="InterPro" id="IPR049761">
    <property type="entry name" value="LATS1-like_MobB"/>
</dbReference>
<evidence type="ECO:0000259" key="19">
    <source>
        <dbReference type="PROSITE" id="PS50011"/>
    </source>
</evidence>
<dbReference type="GO" id="GO:0005813">
    <property type="term" value="C:centrosome"/>
    <property type="evidence" value="ECO:0007669"/>
    <property type="project" value="UniProtKB-SubCell"/>
</dbReference>
<dbReference type="Gene3D" id="3.30.200.20">
    <property type="entry name" value="Phosphorylase Kinase, domain 1"/>
    <property type="match status" value="2"/>
</dbReference>
<feature type="domain" description="Protein kinase" evidence="19">
    <location>
        <begin position="616"/>
        <end position="924"/>
    </location>
</feature>
<evidence type="ECO:0000256" key="15">
    <source>
        <dbReference type="ARBA" id="ARBA00047899"/>
    </source>
</evidence>
<feature type="compositionally biased region" description="Basic and acidic residues" evidence="18">
    <location>
        <begin position="524"/>
        <end position="540"/>
    </location>
</feature>
<dbReference type="PROSITE" id="PS00107">
    <property type="entry name" value="PROTEIN_KINASE_ATP"/>
    <property type="match status" value="1"/>
</dbReference>
<feature type="compositionally biased region" description="Pro residues" evidence="18">
    <location>
        <begin position="200"/>
        <end position="225"/>
    </location>
</feature>
<feature type="region of interest" description="Disordered" evidence="18">
    <location>
        <begin position="374"/>
        <end position="404"/>
    </location>
</feature>
<keyword evidence="5" id="KW-0963">Cytoplasm</keyword>
<dbReference type="InterPro" id="IPR017441">
    <property type="entry name" value="Protein_kinase_ATP_BS"/>
</dbReference>
<dbReference type="EMBL" id="GEBQ01015387">
    <property type="protein sequence ID" value="JAT24590.1"/>
    <property type="molecule type" value="Transcribed_RNA"/>
</dbReference>
<keyword evidence="8" id="KW-0808">Transferase</keyword>
<evidence type="ECO:0000313" key="24">
    <source>
        <dbReference type="EMBL" id="JAT29765.1"/>
    </source>
</evidence>
<gene>
    <name evidence="24" type="ORF">g.20631</name>
    <name evidence="23" type="ORF">g.20637</name>
    <name evidence="22" type="ORF">g.20646</name>
    <name evidence="25" type="ORF">g.20649</name>
</gene>
<organism evidence="23">
    <name type="scientific">Graphocephala atropunctata</name>
    <dbReference type="NCBI Taxonomy" id="36148"/>
    <lineage>
        <taxon>Eukaryota</taxon>
        <taxon>Metazoa</taxon>
        <taxon>Ecdysozoa</taxon>
        <taxon>Arthropoda</taxon>
        <taxon>Hexapoda</taxon>
        <taxon>Insecta</taxon>
        <taxon>Pterygota</taxon>
        <taxon>Neoptera</taxon>
        <taxon>Paraneoptera</taxon>
        <taxon>Hemiptera</taxon>
        <taxon>Auchenorrhyncha</taxon>
        <taxon>Membracoidea</taxon>
        <taxon>Cicadellidae</taxon>
        <taxon>Cicadellinae</taxon>
        <taxon>Cicadellini</taxon>
        <taxon>Graphocephala</taxon>
    </lineage>
</organism>
<dbReference type="FunFam" id="1.10.510.10:FF:000199">
    <property type="entry name" value="Non-specific serine/threonine protein kinase"/>
    <property type="match status" value="1"/>
</dbReference>
<dbReference type="CDD" id="cd14270">
    <property type="entry name" value="UBA"/>
    <property type="match status" value="1"/>
</dbReference>
<dbReference type="EMBL" id="GEBQ01010212">
    <property type="protein sequence ID" value="JAT29765.1"/>
    <property type="molecule type" value="Transcribed_RNA"/>
</dbReference>
<feature type="region of interest" description="Disordered" evidence="18">
    <location>
        <begin position="157"/>
        <end position="358"/>
    </location>
</feature>
<keyword evidence="14" id="KW-0206">Cytoskeleton</keyword>
<dbReference type="InterPro" id="IPR015940">
    <property type="entry name" value="UBA"/>
</dbReference>
<dbReference type="GO" id="GO:0043065">
    <property type="term" value="P:positive regulation of apoptotic process"/>
    <property type="evidence" value="ECO:0007669"/>
    <property type="project" value="TreeGrafter"/>
</dbReference>
<dbReference type="SUPFAM" id="SSF56112">
    <property type="entry name" value="Protein kinase-like (PK-like)"/>
    <property type="match status" value="1"/>
</dbReference>
<dbReference type="GO" id="GO:0046620">
    <property type="term" value="P:regulation of organ growth"/>
    <property type="evidence" value="ECO:0007669"/>
    <property type="project" value="TreeGrafter"/>
</dbReference>
<feature type="region of interest" description="Disordered" evidence="18">
    <location>
        <begin position="435"/>
        <end position="540"/>
    </location>
</feature>
<dbReference type="PROSITE" id="PS50030">
    <property type="entry name" value="UBA"/>
    <property type="match status" value="1"/>
</dbReference>
<dbReference type="GO" id="GO:0004674">
    <property type="term" value="F:protein serine/threonine kinase activity"/>
    <property type="evidence" value="ECO:0007669"/>
    <property type="project" value="UniProtKB-KW"/>
</dbReference>
<protein>
    <recommendedName>
        <fullName evidence="4">non-specific serine/threonine protein kinase</fullName>
        <ecNumber evidence="4">2.7.11.1</ecNumber>
    </recommendedName>
</protein>
<evidence type="ECO:0000256" key="7">
    <source>
        <dbReference type="ARBA" id="ARBA00022553"/>
    </source>
</evidence>
<feature type="binding site" evidence="17">
    <location>
        <position position="645"/>
    </location>
    <ligand>
        <name>ATP</name>
        <dbReference type="ChEBI" id="CHEBI:30616"/>
    </ligand>
</feature>
<reference evidence="23" key="1">
    <citation type="submission" date="2015-11" db="EMBL/GenBank/DDBJ databases">
        <title>De novo transcriptome assembly of four potential Pierce s Disease insect vectors from Arizona vineyards.</title>
        <authorList>
            <person name="Tassone E.E."/>
        </authorList>
    </citation>
    <scope>NUCLEOTIDE SEQUENCE</scope>
</reference>
<evidence type="ECO:0000256" key="6">
    <source>
        <dbReference type="ARBA" id="ARBA00022527"/>
    </source>
</evidence>
<keyword evidence="7" id="KW-0597">Phosphoprotein</keyword>
<evidence type="ECO:0000256" key="16">
    <source>
        <dbReference type="ARBA" id="ARBA00048679"/>
    </source>
</evidence>
<dbReference type="AlphaFoldDB" id="A0A1B6LLI1"/>
<dbReference type="GO" id="GO:0048814">
    <property type="term" value="P:regulation of dendrite morphogenesis"/>
    <property type="evidence" value="ECO:0007669"/>
    <property type="project" value="UniProtKB-ARBA"/>
</dbReference>
<keyword evidence="11" id="KW-0418">Kinase</keyword>
<evidence type="ECO:0000256" key="13">
    <source>
        <dbReference type="ARBA" id="ARBA00022842"/>
    </source>
</evidence>
<feature type="compositionally biased region" description="Low complexity" evidence="18">
    <location>
        <begin position="451"/>
        <end position="464"/>
    </location>
</feature>
<accession>A0A1B6LLI1</accession>
<keyword evidence="12 17" id="KW-0067">ATP-binding</keyword>
<dbReference type="CDD" id="cd21778">
    <property type="entry name" value="MobB_LATS1"/>
    <property type="match status" value="1"/>
</dbReference>
<feature type="compositionally biased region" description="Low complexity" evidence="18">
    <location>
        <begin position="255"/>
        <end position="277"/>
    </location>
</feature>
<proteinExistence type="inferred from homology"/>
<dbReference type="EC" id="2.7.11.1" evidence="4"/>
<dbReference type="PANTHER" id="PTHR24356">
    <property type="entry name" value="SERINE/THREONINE-PROTEIN KINASE"/>
    <property type="match status" value="1"/>
</dbReference>
<keyword evidence="9" id="KW-0479">Metal-binding</keyword>
<feature type="region of interest" description="Disordered" evidence="18">
    <location>
        <begin position="938"/>
        <end position="977"/>
    </location>
</feature>
<dbReference type="PROSITE" id="PS50011">
    <property type="entry name" value="PROTEIN_KINASE_DOM"/>
    <property type="match status" value="1"/>
</dbReference>
<dbReference type="GO" id="GO:0022604">
    <property type="term" value="P:regulation of cell morphogenesis"/>
    <property type="evidence" value="ECO:0007669"/>
    <property type="project" value="UniProtKB-ARBA"/>
</dbReference>
<comment type="catalytic activity">
    <reaction evidence="16">
        <text>L-seryl-[protein] + ATP = O-phospho-L-seryl-[protein] + ADP + H(+)</text>
        <dbReference type="Rhea" id="RHEA:17989"/>
        <dbReference type="Rhea" id="RHEA-COMP:9863"/>
        <dbReference type="Rhea" id="RHEA-COMP:11604"/>
        <dbReference type="ChEBI" id="CHEBI:15378"/>
        <dbReference type="ChEBI" id="CHEBI:29999"/>
        <dbReference type="ChEBI" id="CHEBI:30616"/>
        <dbReference type="ChEBI" id="CHEBI:83421"/>
        <dbReference type="ChEBI" id="CHEBI:456216"/>
        <dbReference type="EC" id="2.7.11.1"/>
    </reaction>
</comment>
<dbReference type="InterPro" id="IPR050236">
    <property type="entry name" value="Ser_Thr_kinase_AGC"/>
</dbReference>
<evidence type="ECO:0000256" key="1">
    <source>
        <dbReference type="ARBA" id="ARBA00001946"/>
    </source>
</evidence>
<keyword evidence="10 17" id="KW-0547">Nucleotide-binding</keyword>
<keyword evidence="6" id="KW-0723">Serine/threonine-protein kinase</keyword>
<dbReference type="PANTHER" id="PTHR24356:SF418">
    <property type="entry name" value="SERINE_THREONINE-PROTEIN KINASE WARTS"/>
    <property type="match status" value="1"/>
</dbReference>
<feature type="compositionally biased region" description="Pro residues" evidence="18">
    <location>
        <begin position="377"/>
        <end position="391"/>
    </location>
</feature>
<comment type="catalytic activity">
    <reaction evidence="15">
        <text>L-threonyl-[protein] + ATP = O-phospho-L-threonyl-[protein] + ADP + H(+)</text>
        <dbReference type="Rhea" id="RHEA:46608"/>
        <dbReference type="Rhea" id="RHEA-COMP:11060"/>
        <dbReference type="Rhea" id="RHEA-COMP:11605"/>
        <dbReference type="ChEBI" id="CHEBI:15378"/>
        <dbReference type="ChEBI" id="CHEBI:30013"/>
        <dbReference type="ChEBI" id="CHEBI:30616"/>
        <dbReference type="ChEBI" id="CHEBI:61977"/>
        <dbReference type="ChEBI" id="CHEBI:456216"/>
        <dbReference type="EC" id="2.7.11.1"/>
    </reaction>
</comment>
<dbReference type="EMBL" id="GEBQ01002996">
    <property type="protein sequence ID" value="JAT36981.1"/>
    <property type="molecule type" value="Transcribed_RNA"/>
</dbReference>
<evidence type="ECO:0000313" key="25">
    <source>
        <dbReference type="EMBL" id="JAT36981.1"/>
    </source>
</evidence>
<comment type="similarity">
    <text evidence="3">Belongs to the protein kinase superfamily. AGC Ser/Thr protein kinase family.</text>
</comment>
<evidence type="ECO:0000256" key="8">
    <source>
        <dbReference type="ARBA" id="ARBA00022679"/>
    </source>
</evidence>
<keyword evidence="13" id="KW-0460">Magnesium</keyword>
<evidence type="ECO:0000256" key="5">
    <source>
        <dbReference type="ARBA" id="ARBA00022490"/>
    </source>
</evidence>
<dbReference type="GO" id="GO:0051093">
    <property type="term" value="P:negative regulation of developmental process"/>
    <property type="evidence" value="ECO:0007669"/>
    <property type="project" value="UniProtKB-ARBA"/>
</dbReference>
<dbReference type="InterPro" id="IPR000719">
    <property type="entry name" value="Prot_kinase_dom"/>
</dbReference>
<dbReference type="FunFam" id="3.30.200.20:FF:000170">
    <property type="entry name" value="Non-specific serine/threonine protein kinase"/>
    <property type="match status" value="1"/>
</dbReference>